<evidence type="ECO:0000313" key="2">
    <source>
        <dbReference type="EMBL" id="GBM23668.1"/>
    </source>
</evidence>
<evidence type="ECO:0000313" key="3">
    <source>
        <dbReference type="Proteomes" id="UP000499080"/>
    </source>
</evidence>
<feature type="compositionally biased region" description="Polar residues" evidence="1">
    <location>
        <begin position="64"/>
        <end position="98"/>
    </location>
</feature>
<comment type="caution">
    <text evidence="2">The sequence shown here is derived from an EMBL/GenBank/DDBJ whole genome shotgun (WGS) entry which is preliminary data.</text>
</comment>
<name>A0A4Y2E6L2_ARAVE</name>
<keyword evidence="3" id="KW-1185">Reference proteome</keyword>
<dbReference type="Proteomes" id="UP000499080">
    <property type="component" value="Unassembled WGS sequence"/>
</dbReference>
<gene>
    <name evidence="2" type="ORF">AVEN_117411_1</name>
</gene>
<proteinExistence type="predicted"/>
<feature type="region of interest" description="Disordered" evidence="1">
    <location>
        <begin position="52"/>
        <end position="100"/>
    </location>
</feature>
<accession>A0A4Y2E6L2</accession>
<dbReference type="AlphaFoldDB" id="A0A4Y2E6L2"/>
<dbReference type="EMBL" id="BGPR01000501">
    <property type="protein sequence ID" value="GBM23668.1"/>
    <property type="molecule type" value="Genomic_DNA"/>
</dbReference>
<evidence type="ECO:0000256" key="1">
    <source>
        <dbReference type="SAM" id="MobiDB-lite"/>
    </source>
</evidence>
<reference evidence="2 3" key="1">
    <citation type="journal article" date="2019" name="Sci. Rep.">
        <title>Orb-weaving spider Araneus ventricosus genome elucidates the spidroin gene catalogue.</title>
        <authorList>
            <person name="Kono N."/>
            <person name="Nakamura H."/>
            <person name="Ohtoshi R."/>
            <person name="Moran D.A.P."/>
            <person name="Shinohara A."/>
            <person name="Yoshida Y."/>
            <person name="Fujiwara M."/>
            <person name="Mori M."/>
            <person name="Tomita M."/>
            <person name="Arakawa K."/>
        </authorList>
    </citation>
    <scope>NUCLEOTIDE SEQUENCE [LARGE SCALE GENOMIC DNA]</scope>
</reference>
<organism evidence="2 3">
    <name type="scientific">Araneus ventricosus</name>
    <name type="common">Orbweaver spider</name>
    <name type="synonym">Epeira ventricosa</name>
    <dbReference type="NCBI Taxonomy" id="182803"/>
    <lineage>
        <taxon>Eukaryota</taxon>
        <taxon>Metazoa</taxon>
        <taxon>Ecdysozoa</taxon>
        <taxon>Arthropoda</taxon>
        <taxon>Chelicerata</taxon>
        <taxon>Arachnida</taxon>
        <taxon>Araneae</taxon>
        <taxon>Araneomorphae</taxon>
        <taxon>Entelegynae</taxon>
        <taxon>Araneoidea</taxon>
        <taxon>Araneidae</taxon>
        <taxon>Araneus</taxon>
    </lineage>
</organism>
<protein>
    <submittedName>
        <fullName evidence="2">Uncharacterized protein</fullName>
    </submittedName>
</protein>
<sequence>MGRNGRGLWKILLTSANAARGTDLASSGRPTQNLQTRGTLCLSYKHSRARRHHSLHITDPRWATPTNDPTGPIKTNPSGLPTSCTDPAGPTETSTRTSYLYGLPNIDHQYHPNTAVSPLLLRPNT</sequence>